<reference evidence="3" key="1">
    <citation type="journal article" date="2021" name="PeerJ">
        <title>Extensive microbial diversity within the chicken gut microbiome revealed by metagenomics and culture.</title>
        <authorList>
            <person name="Gilroy R."/>
            <person name="Ravi A."/>
            <person name="Getino M."/>
            <person name="Pursley I."/>
            <person name="Horton D.L."/>
            <person name="Alikhan N.F."/>
            <person name="Baker D."/>
            <person name="Gharbi K."/>
            <person name="Hall N."/>
            <person name="Watson M."/>
            <person name="Adriaenssens E.M."/>
            <person name="Foster-Nyarko E."/>
            <person name="Jarju S."/>
            <person name="Secka A."/>
            <person name="Antonio M."/>
            <person name="Oren A."/>
            <person name="Chaudhuri R.R."/>
            <person name="La Ragione R."/>
            <person name="Hildebrand F."/>
            <person name="Pallen M.J."/>
        </authorList>
    </citation>
    <scope>NUCLEOTIDE SEQUENCE</scope>
    <source>
        <strain evidence="3">ChiGjej6B6-11269</strain>
    </source>
</reference>
<evidence type="ECO:0000313" key="4">
    <source>
        <dbReference type="Proteomes" id="UP000786989"/>
    </source>
</evidence>
<proteinExistence type="predicted"/>
<feature type="transmembrane region" description="Helical" evidence="1">
    <location>
        <begin position="201"/>
        <end position="219"/>
    </location>
</feature>
<keyword evidence="1" id="KW-0472">Membrane</keyword>
<dbReference type="InterPro" id="IPR025874">
    <property type="entry name" value="DZR"/>
</dbReference>
<feature type="transmembrane region" description="Helical" evidence="1">
    <location>
        <begin position="231"/>
        <end position="251"/>
    </location>
</feature>
<dbReference type="Proteomes" id="UP000786989">
    <property type="component" value="Unassembled WGS sequence"/>
</dbReference>
<dbReference type="EMBL" id="DYWI01000200">
    <property type="protein sequence ID" value="HJF66497.1"/>
    <property type="molecule type" value="Genomic_DNA"/>
</dbReference>
<gene>
    <name evidence="3" type="ORF">K8U77_10360</name>
</gene>
<protein>
    <submittedName>
        <fullName evidence="3">Zinc ribbon domain-containing protein</fullName>
    </submittedName>
</protein>
<evidence type="ECO:0000313" key="3">
    <source>
        <dbReference type="EMBL" id="HJF66497.1"/>
    </source>
</evidence>
<dbReference type="Pfam" id="PF12773">
    <property type="entry name" value="DZR"/>
    <property type="match status" value="1"/>
</dbReference>
<name>A0A9D3A289_9ACTN</name>
<feature type="domain" description="DZANK-type" evidence="2">
    <location>
        <begin position="23"/>
        <end position="84"/>
    </location>
</feature>
<reference evidence="3" key="2">
    <citation type="submission" date="2021-09" db="EMBL/GenBank/DDBJ databases">
        <authorList>
            <person name="Gilroy R."/>
        </authorList>
    </citation>
    <scope>NUCLEOTIDE SEQUENCE</scope>
    <source>
        <strain evidence="3">ChiGjej6B6-11269</strain>
    </source>
</reference>
<keyword evidence="1" id="KW-1133">Transmembrane helix</keyword>
<comment type="caution">
    <text evidence="3">The sequence shown here is derived from an EMBL/GenBank/DDBJ whole genome shotgun (WGS) entry which is preliminary data.</text>
</comment>
<organism evidence="3 4">
    <name type="scientific">Slackia equolifaciens</name>
    <dbReference type="NCBI Taxonomy" id="498718"/>
    <lineage>
        <taxon>Bacteria</taxon>
        <taxon>Bacillati</taxon>
        <taxon>Actinomycetota</taxon>
        <taxon>Coriobacteriia</taxon>
        <taxon>Eggerthellales</taxon>
        <taxon>Eggerthellaceae</taxon>
        <taxon>Slackia</taxon>
    </lineage>
</organism>
<accession>A0A9D3A289</accession>
<keyword evidence="1" id="KW-0812">Transmembrane</keyword>
<sequence>MAALLRLPSLLGDLAGGVITVICEKCGNQIDGSEAFCPSCGSPIDQERIGAESKRREQFDGVVRKCPNCGETLGAFVAVCPSCGTELRGLDTSSRVKELEEKLGRASSVEERSNLIKSFYIPNTREDIYEFFILAASNIEAGGEGVDAWLAKLDQAYKKALLVFGEGEELNQLKSSYEEVHKKYATNSAVTALRKSRAAQCAALFAVGVVLQIIGNIMISLPNRVGEPFRILITVGAFLIIAAIVLLFRLLRKR</sequence>
<evidence type="ECO:0000256" key="1">
    <source>
        <dbReference type="SAM" id="Phobius"/>
    </source>
</evidence>
<evidence type="ECO:0000259" key="2">
    <source>
        <dbReference type="Pfam" id="PF12773"/>
    </source>
</evidence>
<dbReference type="AlphaFoldDB" id="A0A9D3A289"/>